<feature type="domain" description="Tr-type G" evidence="1">
    <location>
        <begin position="9"/>
        <end position="281"/>
    </location>
</feature>
<dbReference type="InterPro" id="IPR027417">
    <property type="entry name" value="P-loop_NTPase"/>
</dbReference>
<dbReference type="PANTHER" id="PTHR43721:SF11">
    <property type="entry name" value="SELENOCYSTEINE-SPECIFIC ELONGATION FACTOR"/>
    <property type="match status" value="1"/>
</dbReference>
<name>A0ABV2AIR1_9EUKA</name>
<dbReference type="PANTHER" id="PTHR43721">
    <property type="entry name" value="ELONGATION FACTOR TU-RELATED"/>
    <property type="match status" value="1"/>
</dbReference>
<dbReference type="Proteomes" id="UP001439008">
    <property type="component" value="Unassembled WGS sequence"/>
</dbReference>
<protein>
    <recommendedName>
        <fullName evidence="1">Tr-type G domain-containing protein</fullName>
    </recommendedName>
</protein>
<dbReference type="Gene3D" id="2.40.30.10">
    <property type="entry name" value="Translation factors"/>
    <property type="match status" value="1"/>
</dbReference>
<proteinExistence type="predicted"/>
<gene>
    <name evidence="2" type="ORF">MHBO_001330</name>
</gene>
<sequence>MTESPKKQITNVNIGLFGHVDSGKTSLSKLISTHKSTAAFDKSNQSQERKITLDLGFSSVIFLKERVQVTLVDCPGHSNYIKTIMGGAQIVDGAIIVIDIVEGIQRQTLECSALCKMLSKMAHKNGRPFFLFFFLNKVDLLANEEVLKAKMAKIEKALTKLFLRKNVRKNVLAIQSVFRNNKNKEMAEKEKISNFILEKIANFCENGHFLDRSGEKFDERQEKFLMAFDHCFGVKGKGTVLTGTILDGNVKIGDKLYFQSNPNAFLKVKSIQKFHQNVPVQ</sequence>
<dbReference type="Pfam" id="PF00009">
    <property type="entry name" value="GTP_EFTU"/>
    <property type="match status" value="1"/>
</dbReference>
<reference evidence="2 3" key="1">
    <citation type="journal article" date="2024" name="BMC Biol.">
        <title>Comparative genomics of Ascetosporea gives new insight into the evolutionary basis for animal parasitism in Rhizaria.</title>
        <authorList>
            <person name="Hiltunen Thoren M."/>
            <person name="Onut-Brannstrom I."/>
            <person name="Alfjorden A."/>
            <person name="Peckova H."/>
            <person name="Swords F."/>
            <person name="Hooper C."/>
            <person name="Holzer A.S."/>
            <person name="Bass D."/>
            <person name="Burki F."/>
        </authorList>
    </citation>
    <scope>NUCLEOTIDE SEQUENCE [LARGE SCALE GENOMIC DNA]</scope>
    <source>
        <strain evidence="2">20-A016</strain>
    </source>
</reference>
<organism evidence="2 3">
    <name type="scientific">Bonamia ostreae</name>
    <dbReference type="NCBI Taxonomy" id="126728"/>
    <lineage>
        <taxon>Eukaryota</taxon>
        <taxon>Sar</taxon>
        <taxon>Rhizaria</taxon>
        <taxon>Endomyxa</taxon>
        <taxon>Ascetosporea</taxon>
        <taxon>Haplosporida</taxon>
        <taxon>Bonamia</taxon>
    </lineage>
</organism>
<dbReference type="Gene3D" id="3.40.50.300">
    <property type="entry name" value="P-loop containing nucleotide triphosphate hydrolases"/>
    <property type="match status" value="1"/>
</dbReference>
<dbReference type="InterPro" id="IPR000795">
    <property type="entry name" value="T_Tr_GTP-bd_dom"/>
</dbReference>
<dbReference type="InterPro" id="IPR050055">
    <property type="entry name" value="EF-Tu_GTPase"/>
</dbReference>
<accession>A0ABV2AIR1</accession>
<evidence type="ECO:0000259" key="1">
    <source>
        <dbReference type="PROSITE" id="PS51722"/>
    </source>
</evidence>
<dbReference type="SUPFAM" id="SSF52540">
    <property type="entry name" value="P-loop containing nucleoside triphosphate hydrolases"/>
    <property type="match status" value="1"/>
</dbReference>
<dbReference type="SUPFAM" id="SSF50447">
    <property type="entry name" value="Translation proteins"/>
    <property type="match status" value="1"/>
</dbReference>
<evidence type="ECO:0000313" key="3">
    <source>
        <dbReference type="Proteomes" id="UP001439008"/>
    </source>
</evidence>
<dbReference type="PROSITE" id="PS51722">
    <property type="entry name" value="G_TR_2"/>
    <property type="match status" value="1"/>
</dbReference>
<evidence type="ECO:0000313" key="2">
    <source>
        <dbReference type="EMBL" id="MES1919512.1"/>
    </source>
</evidence>
<comment type="caution">
    <text evidence="2">The sequence shown here is derived from an EMBL/GenBank/DDBJ whole genome shotgun (WGS) entry which is preliminary data.</text>
</comment>
<keyword evidence="3" id="KW-1185">Reference proteome</keyword>
<dbReference type="InterPro" id="IPR009000">
    <property type="entry name" value="Transl_B-barrel_sf"/>
</dbReference>
<dbReference type="EMBL" id="JBDODL010000312">
    <property type="protein sequence ID" value="MES1919512.1"/>
    <property type="molecule type" value="Genomic_DNA"/>
</dbReference>
<dbReference type="PRINTS" id="PR00315">
    <property type="entry name" value="ELONGATNFCT"/>
</dbReference>